<evidence type="ECO:0000313" key="3">
    <source>
        <dbReference type="Proteomes" id="UP000029980"/>
    </source>
</evidence>
<dbReference type="GeneID" id="25153765"/>
<reference evidence="2 3" key="1">
    <citation type="journal article" date="2015" name="Int. J. Syst. Evol. Microbiol.">
        <title>Thermococcus eurythermalis sp. nov., a conditional piezophilic hyperthermophilic archaeon with a wide temperature range isolated from an oil-immersed chimney in the Guaymas Basin.</title>
        <authorList>
            <person name="Zhao W."/>
            <person name="Zeng X."/>
            <person name="Xiao X."/>
        </authorList>
    </citation>
    <scope>NUCLEOTIDE SEQUENCE [LARGE SCALE GENOMIC DNA]</scope>
    <source>
        <strain evidence="2 3">A501</strain>
    </source>
</reference>
<name>A0A097QVY6_9EURY</name>
<accession>A0A097QVY6</accession>
<evidence type="ECO:0000313" key="2">
    <source>
        <dbReference type="EMBL" id="AIU70638.1"/>
    </source>
</evidence>
<dbReference type="InterPro" id="IPR034904">
    <property type="entry name" value="FSCA_dom_sf"/>
</dbReference>
<dbReference type="Proteomes" id="UP000029980">
    <property type="component" value="Chromosome"/>
</dbReference>
<feature type="domain" description="MIP18 family-like" evidence="1">
    <location>
        <begin position="5"/>
        <end position="45"/>
    </location>
</feature>
<dbReference type="RefSeq" id="WP_050003605.1">
    <property type="nucleotide sequence ID" value="NZ_CP008887.1"/>
</dbReference>
<gene>
    <name evidence="2" type="ORF">TEU_10010</name>
</gene>
<dbReference type="InterPro" id="IPR002744">
    <property type="entry name" value="MIP18-like"/>
</dbReference>
<dbReference type="OrthoDB" id="85788at2157"/>
<dbReference type="Pfam" id="PF01883">
    <property type="entry name" value="FeS_assembly_P"/>
    <property type="match status" value="1"/>
</dbReference>
<organism evidence="2 3">
    <name type="scientific">Thermococcus eurythermalis</name>
    <dbReference type="NCBI Taxonomy" id="1505907"/>
    <lineage>
        <taxon>Archaea</taxon>
        <taxon>Methanobacteriati</taxon>
        <taxon>Methanobacteriota</taxon>
        <taxon>Thermococci</taxon>
        <taxon>Thermococcales</taxon>
        <taxon>Thermococcaceae</taxon>
        <taxon>Thermococcus</taxon>
    </lineage>
</organism>
<evidence type="ECO:0000259" key="1">
    <source>
        <dbReference type="Pfam" id="PF01883"/>
    </source>
</evidence>
<dbReference type="KEGG" id="teu:TEU_10010"/>
<dbReference type="STRING" id="1505907.TEU_10010"/>
<keyword evidence="3" id="KW-1185">Reference proteome</keyword>
<dbReference type="EMBL" id="CP008887">
    <property type="protein sequence ID" value="AIU70638.1"/>
    <property type="molecule type" value="Genomic_DNA"/>
</dbReference>
<proteinExistence type="predicted"/>
<dbReference type="AlphaFoldDB" id="A0A097QVY6"/>
<dbReference type="SUPFAM" id="SSF117916">
    <property type="entry name" value="Fe-S cluster assembly (FSCA) domain-like"/>
    <property type="match status" value="1"/>
</dbReference>
<sequence>MDVEKEVYQRLRQVKEPITEMDIVSLGLVEKVIADEDGVRIYLRLSEGLRHPFQNALSWPVKRRIVKDIVAILDDIARLEILDSRTLERYYPLEED</sequence>
<protein>
    <recommendedName>
        <fullName evidence="1">MIP18 family-like domain-containing protein</fullName>
    </recommendedName>
</protein>
<dbReference type="HOGENOM" id="CLU_2353358_0_0_2"/>
<dbReference type="Gene3D" id="3.30.300.130">
    <property type="entry name" value="Fe-S cluster assembly (FSCA)"/>
    <property type="match status" value="1"/>
</dbReference>